<dbReference type="AlphaFoldDB" id="A0AAV7N6M2"/>
<evidence type="ECO:0000313" key="2">
    <source>
        <dbReference type="Proteomes" id="UP001066276"/>
    </source>
</evidence>
<gene>
    <name evidence="1" type="ORF">NDU88_008235</name>
</gene>
<proteinExistence type="predicted"/>
<reference evidence="1" key="1">
    <citation type="journal article" date="2022" name="bioRxiv">
        <title>Sequencing and chromosome-scale assembly of the giantPleurodeles waltlgenome.</title>
        <authorList>
            <person name="Brown T."/>
            <person name="Elewa A."/>
            <person name="Iarovenko S."/>
            <person name="Subramanian E."/>
            <person name="Araus A.J."/>
            <person name="Petzold A."/>
            <person name="Susuki M."/>
            <person name="Suzuki K.-i.T."/>
            <person name="Hayashi T."/>
            <person name="Toyoda A."/>
            <person name="Oliveira C."/>
            <person name="Osipova E."/>
            <person name="Leigh N.D."/>
            <person name="Simon A."/>
            <person name="Yun M.H."/>
        </authorList>
    </citation>
    <scope>NUCLEOTIDE SEQUENCE</scope>
    <source>
        <strain evidence="1">20211129_DDA</strain>
        <tissue evidence="1">Liver</tissue>
    </source>
</reference>
<protein>
    <submittedName>
        <fullName evidence="1">Uncharacterized protein</fullName>
    </submittedName>
</protein>
<keyword evidence="2" id="KW-1185">Reference proteome</keyword>
<organism evidence="1 2">
    <name type="scientific">Pleurodeles waltl</name>
    <name type="common">Iberian ribbed newt</name>
    <dbReference type="NCBI Taxonomy" id="8319"/>
    <lineage>
        <taxon>Eukaryota</taxon>
        <taxon>Metazoa</taxon>
        <taxon>Chordata</taxon>
        <taxon>Craniata</taxon>
        <taxon>Vertebrata</taxon>
        <taxon>Euteleostomi</taxon>
        <taxon>Amphibia</taxon>
        <taxon>Batrachia</taxon>
        <taxon>Caudata</taxon>
        <taxon>Salamandroidea</taxon>
        <taxon>Salamandridae</taxon>
        <taxon>Pleurodelinae</taxon>
        <taxon>Pleurodeles</taxon>
    </lineage>
</organism>
<dbReference type="EMBL" id="JANPWB010000013">
    <property type="protein sequence ID" value="KAJ1110889.1"/>
    <property type="molecule type" value="Genomic_DNA"/>
</dbReference>
<comment type="caution">
    <text evidence="1">The sequence shown here is derived from an EMBL/GenBank/DDBJ whole genome shotgun (WGS) entry which is preliminary data.</text>
</comment>
<accession>A0AAV7N6M2</accession>
<name>A0AAV7N6M2_PLEWA</name>
<evidence type="ECO:0000313" key="1">
    <source>
        <dbReference type="EMBL" id="KAJ1110889.1"/>
    </source>
</evidence>
<dbReference type="Proteomes" id="UP001066276">
    <property type="component" value="Chromosome 9"/>
</dbReference>
<sequence length="88" mass="9491">MLTVEVWLDVAQASLLVKTPHDVEDSTTHDVKEHIDIAGIDVETKTQMSIVVECAGSAVVDVEETSGGEIAVKTLLESPVYAQRVDAR</sequence>